<dbReference type="EMBL" id="JBBKAJ010000001">
    <property type="protein sequence ID" value="MEJ8631902.1"/>
    <property type="molecule type" value="Genomic_DNA"/>
</dbReference>
<keyword evidence="2" id="KW-1185">Reference proteome</keyword>
<accession>A0ACC6PLT7</accession>
<evidence type="ECO:0000313" key="1">
    <source>
        <dbReference type="EMBL" id="MEJ8631902.1"/>
    </source>
</evidence>
<organism evidence="1 2">
    <name type="scientific">Streptomyces achmelvichensis</name>
    <dbReference type="NCBI Taxonomy" id="3134111"/>
    <lineage>
        <taxon>Bacteria</taxon>
        <taxon>Bacillati</taxon>
        <taxon>Actinomycetota</taxon>
        <taxon>Actinomycetes</taxon>
        <taxon>Kitasatosporales</taxon>
        <taxon>Streptomycetaceae</taxon>
        <taxon>Streptomyces</taxon>
    </lineage>
</organism>
<reference evidence="1" key="1">
    <citation type="submission" date="2024-03" db="EMBL/GenBank/DDBJ databases">
        <title>Novel Streptomyces species of biotechnological and ecological value are a feature of Machair soil.</title>
        <authorList>
            <person name="Prole J.R."/>
            <person name="Goodfellow M."/>
            <person name="Allenby N."/>
            <person name="Ward A.C."/>
        </authorList>
    </citation>
    <scope>NUCLEOTIDE SEQUENCE</scope>
    <source>
        <strain evidence="1">MS2.AVA.5</strain>
    </source>
</reference>
<comment type="caution">
    <text evidence="1">The sequence shown here is derived from an EMBL/GenBank/DDBJ whole genome shotgun (WGS) entry which is preliminary data.</text>
</comment>
<sequence length="125" mass="14156">MLQVAFCLLVGAVVGQAEGFVGDAGRLGEGLILVIVRADLFRWVFWLRREGLLREFPYTGSCLRRRTHVVEGLGEKGERVPESELHVEGVGRRQWTSVRGQHLLDVLTGHVHHSLRLRRSGLRHE</sequence>
<gene>
    <name evidence="1" type="ORF">WKI67_00060</name>
</gene>
<dbReference type="Proteomes" id="UP001377168">
    <property type="component" value="Unassembled WGS sequence"/>
</dbReference>
<protein>
    <submittedName>
        <fullName evidence="1">Uncharacterized protein</fullName>
    </submittedName>
</protein>
<proteinExistence type="predicted"/>
<name>A0ACC6PLT7_9ACTN</name>
<evidence type="ECO:0000313" key="2">
    <source>
        <dbReference type="Proteomes" id="UP001377168"/>
    </source>
</evidence>